<evidence type="ECO:0000256" key="7">
    <source>
        <dbReference type="ARBA" id="ARBA00023180"/>
    </source>
</evidence>
<dbReference type="PANTHER" id="PTHR27009">
    <property type="entry name" value="RUST RESISTANCE KINASE LR10-RELATED"/>
    <property type="match status" value="1"/>
</dbReference>
<keyword evidence="5" id="KW-1133">Transmembrane helix</keyword>
<evidence type="ECO:0000256" key="3">
    <source>
        <dbReference type="ARBA" id="ARBA00022692"/>
    </source>
</evidence>
<protein>
    <submittedName>
        <fullName evidence="8">Uncharacterized protein</fullName>
    </submittedName>
</protein>
<comment type="caution">
    <text evidence="8">The sequence shown here is derived from an EMBL/GenBank/DDBJ whole genome shotgun (WGS) entry which is preliminary data.</text>
</comment>
<keyword evidence="2" id="KW-0723">Serine/threonine-protein kinase</keyword>
<dbReference type="Gene3D" id="1.10.510.10">
    <property type="entry name" value="Transferase(Phosphotransferase) domain 1"/>
    <property type="match status" value="1"/>
</dbReference>
<dbReference type="InterPro" id="IPR045874">
    <property type="entry name" value="LRK10/LRL21-25-like"/>
</dbReference>
<evidence type="ECO:0000256" key="4">
    <source>
        <dbReference type="ARBA" id="ARBA00022729"/>
    </source>
</evidence>
<keyword evidence="9" id="KW-1185">Reference proteome</keyword>
<dbReference type="EMBL" id="JAYMYQ010000008">
    <property type="protein sequence ID" value="KAK7314583.1"/>
    <property type="molecule type" value="Genomic_DNA"/>
</dbReference>
<keyword evidence="3" id="KW-0812">Transmembrane</keyword>
<evidence type="ECO:0000256" key="2">
    <source>
        <dbReference type="ARBA" id="ARBA00022527"/>
    </source>
</evidence>
<gene>
    <name evidence="8" type="ORF">VNO77_33109</name>
</gene>
<evidence type="ECO:0000256" key="1">
    <source>
        <dbReference type="ARBA" id="ARBA00004479"/>
    </source>
</evidence>
<evidence type="ECO:0000313" key="9">
    <source>
        <dbReference type="Proteomes" id="UP001367508"/>
    </source>
</evidence>
<organism evidence="8 9">
    <name type="scientific">Canavalia gladiata</name>
    <name type="common">Sword bean</name>
    <name type="synonym">Dolichos gladiatus</name>
    <dbReference type="NCBI Taxonomy" id="3824"/>
    <lineage>
        <taxon>Eukaryota</taxon>
        <taxon>Viridiplantae</taxon>
        <taxon>Streptophyta</taxon>
        <taxon>Embryophyta</taxon>
        <taxon>Tracheophyta</taxon>
        <taxon>Spermatophyta</taxon>
        <taxon>Magnoliopsida</taxon>
        <taxon>eudicotyledons</taxon>
        <taxon>Gunneridae</taxon>
        <taxon>Pentapetalae</taxon>
        <taxon>rosids</taxon>
        <taxon>fabids</taxon>
        <taxon>Fabales</taxon>
        <taxon>Fabaceae</taxon>
        <taxon>Papilionoideae</taxon>
        <taxon>50 kb inversion clade</taxon>
        <taxon>NPAAA clade</taxon>
        <taxon>indigoferoid/millettioid clade</taxon>
        <taxon>Phaseoleae</taxon>
        <taxon>Canavalia</taxon>
    </lineage>
</organism>
<dbReference type="SUPFAM" id="SSF56112">
    <property type="entry name" value="Protein kinase-like (PK-like)"/>
    <property type="match status" value="1"/>
</dbReference>
<evidence type="ECO:0000256" key="6">
    <source>
        <dbReference type="ARBA" id="ARBA00023136"/>
    </source>
</evidence>
<name>A0AAN9Q079_CANGL</name>
<dbReference type="GO" id="GO:0004674">
    <property type="term" value="F:protein serine/threonine kinase activity"/>
    <property type="evidence" value="ECO:0007669"/>
    <property type="project" value="UniProtKB-KW"/>
</dbReference>
<evidence type="ECO:0000256" key="5">
    <source>
        <dbReference type="ARBA" id="ARBA00022989"/>
    </source>
</evidence>
<keyword evidence="6" id="KW-0472">Membrane</keyword>
<dbReference type="Proteomes" id="UP001367508">
    <property type="component" value="Unassembled WGS sequence"/>
</dbReference>
<reference evidence="8 9" key="1">
    <citation type="submission" date="2024-01" db="EMBL/GenBank/DDBJ databases">
        <title>The genomes of 5 underutilized Papilionoideae crops provide insights into root nodulation and disease resistanc.</title>
        <authorList>
            <person name="Jiang F."/>
        </authorList>
    </citation>
    <scope>NUCLEOTIDE SEQUENCE [LARGE SCALE GENOMIC DNA]</scope>
    <source>
        <strain evidence="8">LVBAO_FW01</strain>
        <tissue evidence="8">Leaves</tissue>
    </source>
</reference>
<keyword evidence="2" id="KW-0808">Transferase</keyword>
<evidence type="ECO:0000313" key="8">
    <source>
        <dbReference type="EMBL" id="KAK7314583.1"/>
    </source>
</evidence>
<dbReference type="GO" id="GO:0016020">
    <property type="term" value="C:membrane"/>
    <property type="evidence" value="ECO:0007669"/>
    <property type="project" value="UniProtKB-SubCell"/>
</dbReference>
<dbReference type="InterPro" id="IPR011009">
    <property type="entry name" value="Kinase-like_dom_sf"/>
</dbReference>
<keyword evidence="4" id="KW-0732">Signal</keyword>
<keyword evidence="2" id="KW-0418">Kinase</keyword>
<accession>A0AAN9Q079</accession>
<sequence length="128" mass="14575">MWNRRFGGVSHKSDVYSFGMILLDMAEGRNNNTNVEASHSSEIYFLDCIYNQLEQSNLRPHGVIITKENEFIRRMSVVGLWCIQTLPNDRPTMTKVIDMLQGSMSLLEIPPKPILSSPTRSIQESSTI</sequence>
<proteinExistence type="predicted"/>
<keyword evidence="7" id="KW-0325">Glycoprotein</keyword>
<comment type="subcellular location">
    <subcellularLocation>
        <location evidence="1">Membrane</location>
        <topology evidence="1">Single-pass type I membrane protein</topology>
    </subcellularLocation>
</comment>
<dbReference type="AlphaFoldDB" id="A0AAN9Q079"/>